<proteinExistence type="predicted"/>
<accession>A0A8J5VRA7</accession>
<dbReference type="EMBL" id="JAAALK010000282">
    <property type="protein sequence ID" value="KAG8077790.1"/>
    <property type="molecule type" value="Genomic_DNA"/>
</dbReference>
<dbReference type="AlphaFoldDB" id="A0A8J5VRA7"/>
<evidence type="ECO:0000256" key="1">
    <source>
        <dbReference type="SAM" id="MobiDB-lite"/>
    </source>
</evidence>
<reference evidence="2" key="2">
    <citation type="submission" date="2021-02" db="EMBL/GenBank/DDBJ databases">
        <authorList>
            <person name="Kimball J.A."/>
            <person name="Haas M.W."/>
            <person name="Macchietto M."/>
            <person name="Kono T."/>
            <person name="Duquette J."/>
            <person name="Shao M."/>
        </authorList>
    </citation>
    <scope>NUCLEOTIDE SEQUENCE</scope>
    <source>
        <tissue evidence="2">Fresh leaf tissue</tissue>
    </source>
</reference>
<organism evidence="2 3">
    <name type="scientific">Zizania palustris</name>
    <name type="common">Northern wild rice</name>
    <dbReference type="NCBI Taxonomy" id="103762"/>
    <lineage>
        <taxon>Eukaryota</taxon>
        <taxon>Viridiplantae</taxon>
        <taxon>Streptophyta</taxon>
        <taxon>Embryophyta</taxon>
        <taxon>Tracheophyta</taxon>
        <taxon>Spermatophyta</taxon>
        <taxon>Magnoliopsida</taxon>
        <taxon>Liliopsida</taxon>
        <taxon>Poales</taxon>
        <taxon>Poaceae</taxon>
        <taxon>BOP clade</taxon>
        <taxon>Oryzoideae</taxon>
        <taxon>Oryzeae</taxon>
        <taxon>Zizaniinae</taxon>
        <taxon>Zizania</taxon>
    </lineage>
</organism>
<gene>
    <name evidence="2" type="ORF">GUJ93_ZPchr0007g5367</name>
</gene>
<comment type="caution">
    <text evidence="2">The sequence shown here is derived from an EMBL/GenBank/DDBJ whole genome shotgun (WGS) entry which is preliminary data.</text>
</comment>
<feature type="region of interest" description="Disordered" evidence="1">
    <location>
        <begin position="44"/>
        <end position="64"/>
    </location>
</feature>
<protein>
    <submittedName>
        <fullName evidence="2">Uncharacterized protein</fullName>
    </submittedName>
</protein>
<evidence type="ECO:0000313" key="2">
    <source>
        <dbReference type="EMBL" id="KAG8077790.1"/>
    </source>
</evidence>
<sequence length="73" mass="8267">MCGWGGFYVMAMRLAQLRTKATELVSKHDVAYYKEVMENNKHHVVQPPPWRSARSSPSSCSTPASPGWVFLRV</sequence>
<keyword evidence="3" id="KW-1185">Reference proteome</keyword>
<evidence type="ECO:0000313" key="3">
    <source>
        <dbReference type="Proteomes" id="UP000729402"/>
    </source>
</evidence>
<feature type="compositionally biased region" description="Low complexity" evidence="1">
    <location>
        <begin position="51"/>
        <end position="64"/>
    </location>
</feature>
<dbReference type="Proteomes" id="UP000729402">
    <property type="component" value="Unassembled WGS sequence"/>
</dbReference>
<reference evidence="2" key="1">
    <citation type="journal article" date="2021" name="bioRxiv">
        <title>Whole Genome Assembly and Annotation of Northern Wild Rice, Zizania palustris L., Supports a Whole Genome Duplication in the Zizania Genus.</title>
        <authorList>
            <person name="Haas M."/>
            <person name="Kono T."/>
            <person name="Macchietto M."/>
            <person name="Millas R."/>
            <person name="McGilp L."/>
            <person name="Shao M."/>
            <person name="Duquette J."/>
            <person name="Hirsch C.N."/>
            <person name="Kimball J."/>
        </authorList>
    </citation>
    <scope>NUCLEOTIDE SEQUENCE</scope>
    <source>
        <tissue evidence="2">Fresh leaf tissue</tissue>
    </source>
</reference>
<name>A0A8J5VRA7_ZIZPA</name>